<feature type="domain" description="Yippee" evidence="5">
    <location>
        <begin position="1"/>
        <end position="106"/>
    </location>
</feature>
<evidence type="ECO:0000256" key="1">
    <source>
        <dbReference type="ARBA" id="ARBA00005613"/>
    </source>
</evidence>
<dbReference type="Ensembl" id="ENSCHIT00000029875.1">
    <property type="protein sequence ID" value="ENSCHIP00000022017.1"/>
    <property type="gene ID" value="ENSCHIG00000020136.1"/>
</dbReference>
<evidence type="ECO:0000313" key="7">
    <source>
        <dbReference type="Proteomes" id="UP000291000"/>
    </source>
</evidence>
<organism evidence="6 7">
    <name type="scientific">Capra hircus</name>
    <name type="common">Goat</name>
    <dbReference type="NCBI Taxonomy" id="9925"/>
    <lineage>
        <taxon>Eukaryota</taxon>
        <taxon>Metazoa</taxon>
        <taxon>Chordata</taxon>
        <taxon>Craniata</taxon>
        <taxon>Vertebrata</taxon>
        <taxon>Euteleostomi</taxon>
        <taxon>Mammalia</taxon>
        <taxon>Eutheria</taxon>
        <taxon>Laurasiatheria</taxon>
        <taxon>Artiodactyla</taxon>
        <taxon>Ruminantia</taxon>
        <taxon>Pecora</taxon>
        <taxon>Bovidae</taxon>
        <taxon>Caprinae</taxon>
        <taxon>Capra</taxon>
    </lineage>
</organism>
<dbReference type="Pfam" id="PF03226">
    <property type="entry name" value="Yippee-Mis18"/>
    <property type="match status" value="1"/>
</dbReference>
<dbReference type="InterPro" id="IPR039058">
    <property type="entry name" value="Yippee_fam"/>
</dbReference>
<reference evidence="6" key="3">
    <citation type="submission" date="2025-09" db="UniProtKB">
        <authorList>
            <consortium name="Ensembl"/>
        </authorList>
    </citation>
    <scope>IDENTIFICATION</scope>
</reference>
<dbReference type="STRING" id="9925.ENSCHIP00000022017"/>
<dbReference type="PROSITE" id="PS51792">
    <property type="entry name" value="YIPPEE"/>
    <property type="match status" value="1"/>
</dbReference>
<reference evidence="6" key="2">
    <citation type="submission" date="2025-08" db="UniProtKB">
        <authorList>
            <consortium name="Ensembl"/>
        </authorList>
    </citation>
    <scope>IDENTIFICATION</scope>
</reference>
<sequence>MGRIFLDISGTQFISMQFTGATSRLLLFQKNFFIYFTWRIITLQYCDSTCEFQNWVMLSSYHLVQNVSCKNCRSKLGWIYEFATEDSQFYKQGHVTLKSALVRESEGFEEEHEPSDNS</sequence>
<protein>
    <recommendedName>
        <fullName evidence="4">Protein yippee-like</fullName>
    </recommendedName>
</protein>
<dbReference type="InterPro" id="IPR034751">
    <property type="entry name" value="Yippee"/>
</dbReference>
<evidence type="ECO:0000256" key="4">
    <source>
        <dbReference type="RuleBase" id="RU110713"/>
    </source>
</evidence>
<evidence type="ECO:0000256" key="3">
    <source>
        <dbReference type="ARBA" id="ARBA00022833"/>
    </source>
</evidence>
<evidence type="ECO:0000259" key="5">
    <source>
        <dbReference type="PROSITE" id="PS51792"/>
    </source>
</evidence>
<dbReference type="AlphaFoldDB" id="A0A452FCW5"/>
<reference evidence="6 7" key="1">
    <citation type="submission" date="2016-04" db="EMBL/GenBank/DDBJ databases">
        <title>Polished mammalian reference genomes with single-molecule sequencing and chromosome conformation capture applied to the Capra hircus genome.</title>
        <authorList>
            <person name="Bickhart D.M."/>
            <person name="Koren S."/>
            <person name="Rosen B."/>
            <person name="Hastie A."/>
            <person name="Liachko I."/>
            <person name="Sullivan S.T."/>
            <person name="Burton J."/>
            <person name="Sayre B.L."/>
            <person name="Huson H.J."/>
            <person name="Lee J."/>
            <person name="Lam E."/>
            <person name="Kelley C.M."/>
            <person name="Hutchison J.L."/>
            <person name="Zhou Y."/>
            <person name="Sun J."/>
            <person name="Crisa A."/>
            <person name="Schwartz J.C."/>
            <person name="Hammond J.A."/>
            <person name="Schroeder S.G."/>
            <person name="Liu G.E."/>
            <person name="Dunham M."/>
            <person name="Shendure J."/>
            <person name="Sonstegard T.S."/>
            <person name="Phillippy A.M."/>
            <person name="Van Tassell C.P."/>
            <person name="Smith T.P."/>
        </authorList>
    </citation>
    <scope>NUCLEOTIDE SEQUENCE [LARGE SCALE GENOMIC DNA]</scope>
</reference>
<dbReference type="EMBL" id="LWLT01000003">
    <property type="status" value="NOT_ANNOTATED_CDS"/>
    <property type="molecule type" value="Genomic_DNA"/>
</dbReference>
<dbReference type="GO" id="GO:0046872">
    <property type="term" value="F:metal ion binding"/>
    <property type="evidence" value="ECO:0007669"/>
    <property type="project" value="UniProtKB-KW"/>
</dbReference>
<accession>A0A452FCW5</accession>
<proteinExistence type="inferred from homology"/>
<name>A0A452FCW5_CAPHI</name>
<evidence type="ECO:0000256" key="2">
    <source>
        <dbReference type="ARBA" id="ARBA00022723"/>
    </source>
</evidence>
<evidence type="ECO:0000313" key="6">
    <source>
        <dbReference type="Ensembl" id="ENSCHIP00000022017.1"/>
    </source>
</evidence>
<comment type="similarity">
    <text evidence="1 4">Belongs to the yippee family.</text>
</comment>
<keyword evidence="2" id="KW-0479">Metal-binding</keyword>
<gene>
    <name evidence="4" type="primary">YPEL</name>
</gene>
<keyword evidence="3" id="KW-0862">Zinc</keyword>
<keyword evidence="7" id="KW-1185">Reference proteome</keyword>
<dbReference type="PANTHER" id="PTHR13848">
    <property type="entry name" value="PROTEIN YIPPEE-LIKE CG15309-RELATED"/>
    <property type="match status" value="1"/>
</dbReference>
<dbReference type="InterPro" id="IPR004910">
    <property type="entry name" value="Yippee/Mis18/Cereblon"/>
</dbReference>
<dbReference type="Proteomes" id="UP000291000">
    <property type="component" value="Chromosome 4"/>
</dbReference>